<comment type="cofactor">
    <cofactor evidence="1">
        <name>Mg(2+)</name>
        <dbReference type="ChEBI" id="CHEBI:18420"/>
    </cofactor>
</comment>
<name>A0A085G8A8_EWIA3</name>
<dbReference type="SMART" id="SM00267">
    <property type="entry name" value="GGDEF"/>
    <property type="match status" value="1"/>
</dbReference>
<keyword evidence="16" id="KW-1185">Reference proteome</keyword>
<evidence type="ECO:0000256" key="10">
    <source>
        <dbReference type="SAM" id="Phobius"/>
    </source>
</evidence>
<keyword evidence="8 10" id="KW-0472">Membrane</keyword>
<dbReference type="STRING" id="910964.GEAM_2583"/>
<evidence type="ECO:0000313" key="16">
    <source>
        <dbReference type="Proteomes" id="UP000028640"/>
    </source>
</evidence>
<dbReference type="InterPro" id="IPR000014">
    <property type="entry name" value="PAS"/>
</dbReference>
<dbReference type="InterPro" id="IPR000160">
    <property type="entry name" value="GGDEF_dom"/>
</dbReference>
<dbReference type="NCBIfam" id="TIGR00254">
    <property type="entry name" value="GGDEF"/>
    <property type="match status" value="1"/>
</dbReference>
<dbReference type="GO" id="GO:0052621">
    <property type="term" value="F:diguanylate cyclase activity"/>
    <property type="evidence" value="ECO:0007669"/>
    <property type="project" value="UniProtKB-EC"/>
</dbReference>
<dbReference type="Pfam" id="PF08447">
    <property type="entry name" value="PAS_3"/>
    <property type="match status" value="1"/>
</dbReference>
<dbReference type="eggNOG" id="COG5002">
    <property type="taxonomic scope" value="Bacteria"/>
</dbReference>
<dbReference type="InterPro" id="IPR013655">
    <property type="entry name" value="PAS_fold_3"/>
</dbReference>
<dbReference type="CDD" id="cd00130">
    <property type="entry name" value="PAS"/>
    <property type="match status" value="2"/>
</dbReference>
<dbReference type="Pfam" id="PF00990">
    <property type="entry name" value="GGDEF"/>
    <property type="match status" value="1"/>
</dbReference>
<dbReference type="PANTHER" id="PTHR44757">
    <property type="entry name" value="DIGUANYLATE CYCLASE DGCP"/>
    <property type="match status" value="1"/>
</dbReference>
<dbReference type="InterPro" id="IPR035965">
    <property type="entry name" value="PAS-like_dom_sf"/>
</dbReference>
<proteinExistence type="predicted"/>
<dbReference type="Pfam" id="PF05231">
    <property type="entry name" value="MASE1"/>
    <property type="match status" value="1"/>
</dbReference>
<feature type="transmembrane region" description="Helical" evidence="10">
    <location>
        <begin position="42"/>
        <end position="58"/>
    </location>
</feature>
<evidence type="ECO:0000259" key="12">
    <source>
        <dbReference type="PROSITE" id="PS50113"/>
    </source>
</evidence>
<dbReference type="InterPro" id="IPR001633">
    <property type="entry name" value="EAL_dom"/>
</dbReference>
<dbReference type="PANTHER" id="PTHR44757:SF4">
    <property type="entry name" value="DIGUANYLATE CYCLASE DGCE-RELATED"/>
    <property type="match status" value="1"/>
</dbReference>
<gene>
    <name evidence="15" type="ORF">GEAM_2583</name>
</gene>
<dbReference type="SMART" id="SM00052">
    <property type="entry name" value="EAL"/>
    <property type="match status" value="1"/>
</dbReference>
<evidence type="ECO:0000256" key="6">
    <source>
        <dbReference type="ARBA" id="ARBA00022692"/>
    </source>
</evidence>
<comment type="pathway">
    <text evidence="3">Purine metabolism; 3',5'-cyclic di-GMP biosynthesis.</text>
</comment>
<comment type="subcellular location">
    <subcellularLocation>
        <location evidence="2">Cell membrane</location>
        <topology evidence="2">Multi-pass membrane protein</topology>
    </subcellularLocation>
</comment>
<comment type="caution">
    <text evidence="15">The sequence shown here is derived from an EMBL/GenBank/DDBJ whole genome shotgun (WGS) entry which is preliminary data.</text>
</comment>
<dbReference type="CDD" id="cd01949">
    <property type="entry name" value="GGDEF"/>
    <property type="match status" value="1"/>
</dbReference>
<keyword evidence="15" id="KW-0456">Lyase</keyword>
<dbReference type="AlphaFoldDB" id="A0A085G8A8"/>
<evidence type="ECO:0000259" key="13">
    <source>
        <dbReference type="PROSITE" id="PS50883"/>
    </source>
</evidence>
<dbReference type="Gene3D" id="3.20.20.450">
    <property type="entry name" value="EAL domain"/>
    <property type="match status" value="1"/>
</dbReference>
<evidence type="ECO:0000256" key="8">
    <source>
        <dbReference type="ARBA" id="ARBA00023136"/>
    </source>
</evidence>
<dbReference type="Pfam" id="PF00563">
    <property type="entry name" value="EAL"/>
    <property type="match status" value="1"/>
</dbReference>
<dbReference type="SUPFAM" id="SSF141868">
    <property type="entry name" value="EAL domain-like"/>
    <property type="match status" value="1"/>
</dbReference>
<organism evidence="15 16">
    <name type="scientific">Ewingella americana (strain ATCC 33852 / DSM 4580 / CCUG 14506 / JCM 5911 / LMG 7869 / NCTC 12157 / CDC 1468-78)</name>
    <dbReference type="NCBI Taxonomy" id="910964"/>
    <lineage>
        <taxon>Bacteria</taxon>
        <taxon>Pseudomonadati</taxon>
        <taxon>Pseudomonadota</taxon>
        <taxon>Gammaproteobacteria</taxon>
        <taxon>Enterobacterales</taxon>
        <taxon>Yersiniaceae</taxon>
        <taxon>Ewingella</taxon>
    </lineage>
</organism>
<dbReference type="eggNOG" id="COG3447">
    <property type="taxonomic scope" value="Bacteria"/>
</dbReference>
<dbReference type="FunFam" id="3.30.70.270:FF:000001">
    <property type="entry name" value="Diguanylate cyclase domain protein"/>
    <property type="match status" value="1"/>
</dbReference>
<dbReference type="InterPro" id="IPR052155">
    <property type="entry name" value="Biofilm_reg_signaling"/>
</dbReference>
<dbReference type="eggNOG" id="COG5001">
    <property type="taxonomic scope" value="Bacteria"/>
</dbReference>
<dbReference type="InterPro" id="IPR001610">
    <property type="entry name" value="PAC"/>
</dbReference>
<feature type="domain" description="PAC" evidence="12">
    <location>
        <begin position="379"/>
        <end position="431"/>
    </location>
</feature>
<dbReference type="PROSITE" id="PS50112">
    <property type="entry name" value="PAS"/>
    <property type="match status" value="2"/>
</dbReference>
<reference evidence="15 16" key="1">
    <citation type="submission" date="2014-05" db="EMBL/GenBank/DDBJ databases">
        <title>ATOL: Assembling a taxonomically balanced genome-scale reconstruction of the evolutionary history of the Enterobacteriaceae.</title>
        <authorList>
            <person name="Plunkett G.III."/>
            <person name="Neeno-Eckwall E.C."/>
            <person name="Glasner J.D."/>
            <person name="Perna N.T."/>
        </authorList>
    </citation>
    <scope>NUCLEOTIDE SEQUENCE [LARGE SCALE GENOMIC DNA]</scope>
    <source>
        <strain evidence="15 16">ATCC 33852</strain>
    </source>
</reference>
<evidence type="ECO:0000256" key="3">
    <source>
        <dbReference type="ARBA" id="ARBA00004665"/>
    </source>
</evidence>
<feature type="transmembrane region" description="Helical" evidence="10">
    <location>
        <begin position="65"/>
        <end position="84"/>
    </location>
</feature>
<dbReference type="Pfam" id="PF00989">
    <property type="entry name" value="PAS"/>
    <property type="match status" value="1"/>
</dbReference>
<accession>A0A085G8A8</accession>
<dbReference type="GeneID" id="78382802"/>
<evidence type="ECO:0000256" key="7">
    <source>
        <dbReference type="ARBA" id="ARBA00022989"/>
    </source>
</evidence>
<dbReference type="EC" id="2.7.7.65" evidence="4"/>
<dbReference type="PROSITE" id="PS51257">
    <property type="entry name" value="PROKAR_LIPOPROTEIN"/>
    <property type="match status" value="1"/>
</dbReference>
<feature type="domain" description="EAL" evidence="13">
    <location>
        <begin position="745"/>
        <end position="997"/>
    </location>
</feature>
<dbReference type="InterPro" id="IPR029787">
    <property type="entry name" value="Nucleotide_cyclase"/>
</dbReference>
<feature type="transmembrane region" description="Helical" evidence="10">
    <location>
        <begin position="90"/>
        <end position="112"/>
    </location>
</feature>
<evidence type="ECO:0000256" key="2">
    <source>
        <dbReference type="ARBA" id="ARBA00004651"/>
    </source>
</evidence>
<dbReference type="GO" id="GO:0016829">
    <property type="term" value="F:lyase activity"/>
    <property type="evidence" value="ECO:0007669"/>
    <property type="project" value="UniProtKB-KW"/>
</dbReference>
<evidence type="ECO:0000313" key="15">
    <source>
        <dbReference type="EMBL" id="KFC79953.1"/>
    </source>
</evidence>
<evidence type="ECO:0000256" key="4">
    <source>
        <dbReference type="ARBA" id="ARBA00012528"/>
    </source>
</evidence>
<evidence type="ECO:0000256" key="5">
    <source>
        <dbReference type="ARBA" id="ARBA00022475"/>
    </source>
</evidence>
<dbReference type="Gene3D" id="3.30.70.270">
    <property type="match status" value="1"/>
</dbReference>
<feature type="domain" description="PAS" evidence="11">
    <location>
        <begin position="439"/>
        <end position="491"/>
    </location>
</feature>
<dbReference type="NCBIfam" id="TIGR00229">
    <property type="entry name" value="sensory_box"/>
    <property type="match status" value="2"/>
</dbReference>
<dbReference type="EMBL" id="JMPJ01000062">
    <property type="protein sequence ID" value="KFC79953.1"/>
    <property type="molecule type" value="Genomic_DNA"/>
</dbReference>
<dbReference type="Gene3D" id="3.30.450.20">
    <property type="entry name" value="PAS domain"/>
    <property type="match status" value="2"/>
</dbReference>
<dbReference type="PROSITE" id="PS50887">
    <property type="entry name" value="GGDEF"/>
    <property type="match status" value="1"/>
</dbReference>
<dbReference type="RefSeq" id="WP_072009900.1">
    <property type="nucleotide sequence ID" value="NZ_JMPJ01000062.1"/>
</dbReference>
<dbReference type="InterPro" id="IPR013767">
    <property type="entry name" value="PAS_fold"/>
</dbReference>
<evidence type="ECO:0000256" key="1">
    <source>
        <dbReference type="ARBA" id="ARBA00001946"/>
    </source>
</evidence>
<dbReference type="SMART" id="SM00086">
    <property type="entry name" value="PAC"/>
    <property type="match status" value="2"/>
</dbReference>
<protein>
    <recommendedName>
        <fullName evidence="4">diguanylate cyclase</fullName>
        <ecNumber evidence="4">2.7.7.65</ecNumber>
    </recommendedName>
</protein>
<comment type="catalytic activity">
    <reaction evidence="9">
        <text>2 GTP = 3',3'-c-di-GMP + 2 diphosphate</text>
        <dbReference type="Rhea" id="RHEA:24898"/>
        <dbReference type="ChEBI" id="CHEBI:33019"/>
        <dbReference type="ChEBI" id="CHEBI:37565"/>
        <dbReference type="ChEBI" id="CHEBI:58805"/>
        <dbReference type="EC" id="2.7.7.65"/>
    </reaction>
</comment>
<feature type="domain" description="GGDEF" evidence="14">
    <location>
        <begin position="601"/>
        <end position="734"/>
    </location>
</feature>
<dbReference type="SMART" id="SM00091">
    <property type="entry name" value="PAS"/>
    <property type="match status" value="2"/>
</dbReference>
<evidence type="ECO:0000256" key="9">
    <source>
        <dbReference type="ARBA" id="ARBA00034247"/>
    </source>
</evidence>
<dbReference type="InterPro" id="IPR035919">
    <property type="entry name" value="EAL_sf"/>
</dbReference>
<dbReference type="InterPro" id="IPR007895">
    <property type="entry name" value="MASE1"/>
</dbReference>
<keyword evidence="6 10" id="KW-0812">Transmembrane</keyword>
<dbReference type="GO" id="GO:0006355">
    <property type="term" value="P:regulation of DNA-templated transcription"/>
    <property type="evidence" value="ECO:0007669"/>
    <property type="project" value="InterPro"/>
</dbReference>
<evidence type="ECO:0000259" key="11">
    <source>
        <dbReference type="PROSITE" id="PS50112"/>
    </source>
</evidence>
<dbReference type="Proteomes" id="UP000028640">
    <property type="component" value="Unassembled WGS sequence"/>
</dbReference>
<keyword evidence="5" id="KW-1003">Cell membrane</keyword>
<dbReference type="PROSITE" id="PS50883">
    <property type="entry name" value="EAL"/>
    <property type="match status" value="1"/>
</dbReference>
<sequence length="998" mass="112179">MEKNISRLDSQSPISWKTLLVLAVSICLLALACMKVIQQSSSLASVWLPTALLIPVLFHHRYRDWLPLFCAAGLGIAASHFMVHSWSTRYLPYLFINLFEAGVCALLLRRFLPTKDPLSGLVNWAKFLLVAVVFSPLLSAIIMTLFIQHTQAPQASEQRFATWFMSEAVAILALTPLGLIYQKGYLQQLFQHSSRLLELMATLIINMVAAFLALKWLPYPFAFITIPLLWAAIRLPRVEAFFIFLSLTLMIALLQTTGIIDIVPHITVVPPGLLFTPLLLILLPANAMAMAMHALRVEKSHITQSENRFRNAMEYSAIGMALVSPQGKWLQVNKALCNLLGYEADYLKTLTFQEITYGEDLGKDLTLLQKLLDGEIQNYQMEKRYLRRDGEIVWALLAVSLVRDDEQNPVYLIAQIEDINELKHTEITNKRLSEALHEEKELLHITLNAINDAVISTDQQMNITFMNPVAEKMTGWSQAKAQGKPVSDVVHLTIGPDGELINDLMAMYSSQYLHTSLEQSLILHGYHTGQFDVQLAISPMRKLNAEPIGLVLVLQDVSKSRELMRQLSYSASHDLLTDLANRGCFEESLKGALTLTAEQQQQHSLAFIDLDHFKAVNDTAGHAAGDELLRQLSQLMQDHIRNSDRLARLGGDEFALLLLDCPHEQGLQVVQSLVNKINEFQFMWENQIYRIGASAGITRITDASLSSSEYMAQADVACYTAKNRGRGQVFAYEEQQKRLLASHAAIFRPEDIRRVLNEDQLSLNCRAASPPKTPLSVCFYQLSLQFVQPVNGIQHAELLIEAARFYDMMPEIDRWMLRQVLEVHAKGINNKGICVAIPLATESLLQESLRQELTRLLDNTLMPMGSVNLMIEPEVLLKHPHLRQYIAELKQRGCKIVLRNIGKNLNEFNALPEGSVDYVQIDPTFMSQLHYNQMDEVLVTILHGNTHRLAAQTLAGPADLNETLEKLTSIGIDLVEGDTIAPLTSLNTLLNTGYFGIH</sequence>
<keyword evidence="7 10" id="KW-1133">Transmembrane helix</keyword>
<dbReference type="InterPro" id="IPR000700">
    <property type="entry name" value="PAS-assoc_C"/>
</dbReference>
<dbReference type="InterPro" id="IPR043128">
    <property type="entry name" value="Rev_trsase/Diguanyl_cyclase"/>
</dbReference>
<feature type="transmembrane region" description="Helical" evidence="10">
    <location>
        <begin position="272"/>
        <end position="295"/>
    </location>
</feature>
<evidence type="ECO:0000259" key="14">
    <source>
        <dbReference type="PROSITE" id="PS50887"/>
    </source>
</evidence>
<feature type="transmembrane region" description="Helical" evidence="10">
    <location>
        <begin position="124"/>
        <end position="148"/>
    </location>
</feature>
<dbReference type="SUPFAM" id="SSF55073">
    <property type="entry name" value="Nucleotide cyclase"/>
    <property type="match status" value="1"/>
</dbReference>
<dbReference type="SUPFAM" id="SSF55785">
    <property type="entry name" value="PYP-like sensor domain (PAS domain)"/>
    <property type="match status" value="2"/>
</dbReference>
<dbReference type="PROSITE" id="PS50113">
    <property type="entry name" value="PAC"/>
    <property type="match status" value="1"/>
</dbReference>
<feature type="domain" description="PAS" evidence="11">
    <location>
        <begin position="305"/>
        <end position="375"/>
    </location>
</feature>
<feature type="transmembrane region" description="Helical" evidence="10">
    <location>
        <begin position="160"/>
        <end position="181"/>
    </location>
</feature>
<dbReference type="GO" id="GO:0005886">
    <property type="term" value="C:plasma membrane"/>
    <property type="evidence" value="ECO:0007669"/>
    <property type="project" value="UniProtKB-SubCell"/>
</dbReference>
<feature type="transmembrane region" description="Helical" evidence="10">
    <location>
        <begin position="240"/>
        <end position="260"/>
    </location>
</feature>